<evidence type="ECO:0000256" key="13">
    <source>
        <dbReference type="ARBA" id="ARBA00034296"/>
    </source>
</evidence>
<dbReference type="InterPro" id="IPR017975">
    <property type="entry name" value="Tubulin_CS"/>
</dbReference>
<dbReference type="Pfam" id="PF03953">
    <property type="entry name" value="Tubulin_C"/>
    <property type="match status" value="1"/>
</dbReference>
<name>C5FHR7_ARTOC</name>
<comment type="cofactor">
    <cofactor evidence="1">
        <name>Mg(2+)</name>
        <dbReference type="ChEBI" id="CHEBI:18420"/>
    </cofactor>
</comment>
<gene>
    <name evidence="18" type="ORF">MCYG_01716</name>
</gene>
<dbReference type="InterPro" id="IPR037103">
    <property type="entry name" value="Tubulin/FtsZ-like_C"/>
</dbReference>
<dbReference type="InterPro" id="IPR008280">
    <property type="entry name" value="Tub_FtsZ_C"/>
</dbReference>
<evidence type="ECO:0000256" key="6">
    <source>
        <dbReference type="ARBA" id="ARBA00022701"/>
    </source>
</evidence>
<keyword evidence="12" id="KW-0206">Cytoskeleton</keyword>
<dbReference type="GO" id="GO:0007017">
    <property type="term" value="P:microtubule-based process"/>
    <property type="evidence" value="ECO:0007669"/>
    <property type="project" value="InterPro"/>
</dbReference>
<evidence type="ECO:0000256" key="4">
    <source>
        <dbReference type="ARBA" id="ARBA00011747"/>
    </source>
</evidence>
<dbReference type="OrthoDB" id="1662883at2759"/>
<dbReference type="InterPro" id="IPR036525">
    <property type="entry name" value="Tubulin/FtsZ_GTPase_sf"/>
</dbReference>
<dbReference type="InterPro" id="IPR023123">
    <property type="entry name" value="Tubulin_C"/>
</dbReference>
<evidence type="ECO:0000313" key="19">
    <source>
        <dbReference type="Proteomes" id="UP000002035"/>
    </source>
</evidence>
<accession>C5FHR7</accession>
<dbReference type="RefSeq" id="XP_002848782.1">
    <property type="nucleotide sequence ID" value="XM_002848736.1"/>
</dbReference>
<dbReference type="PROSITE" id="PS00227">
    <property type="entry name" value="TUBULIN"/>
    <property type="match status" value="1"/>
</dbReference>
<dbReference type="FunFam" id="3.30.1330.20:FF:000001">
    <property type="entry name" value="Tubulin alpha chain"/>
    <property type="match status" value="1"/>
</dbReference>
<dbReference type="OMA" id="VIDANCT"/>
<dbReference type="SMART" id="SM00865">
    <property type="entry name" value="Tubulin_C"/>
    <property type="match status" value="1"/>
</dbReference>
<evidence type="ECO:0000313" key="18">
    <source>
        <dbReference type="EMBL" id="EEQ28897.1"/>
    </source>
</evidence>
<dbReference type="PRINTS" id="PR01162">
    <property type="entry name" value="ALPHATUBULIN"/>
</dbReference>
<dbReference type="HOGENOM" id="CLU_015718_0_0_1"/>
<comment type="subcellular location">
    <subcellularLocation>
        <location evidence="2">Cytoplasm</location>
        <location evidence="2">Cytoskeleton</location>
    </subcellularLocation>
</comment>
<keyword evidence="10" id="KW-0460">Magnesium</keyword>
<reference evidence="19" key="1">
    <citation type="journal article" date="2012" name="MBio">
        <title>Comparative genome analysis of Trichophyton rubrum and related dermatophytes reveals candidate genes involved in infection.</title>
        <authorList>
            <person name="Martinez D.A."/>
            <person name="Oliver B.G."/>
            <person name="Graeser Y."/>
            <person name="Goldberg J.M."/>
            <person name="Li W."/>
            <person name="Martinez-Rossi N.M."/>
            <person name="Monod M."/>
            <person name="Shelest E."/>
            <person name="Barton R.C."/>
            <person name="Birch E."/>
            <person name="Brakhage A.A."/>
            <person name="Chen Z."/>
            <person name="Gurr S.J."/>
            <person name="Heiman D."/>
            <person name="Heitman J."/>
            <person name="Kosti I."/>
            <person name="Rossi A."/>
            <person name="Saif S."/>
            <person name="Samalova M."/>
            <person name="Saunders C.W."/>
            <person name="Shea T."/>
            <person name="Summerbell R.C."/>
            <person name="Xu J."/>
            <person name="Young S."/>
            <person name="Zeng Q."/>
            <person name="Birren B.W."/>
            <person name="Cuomo C.A."/>
            <person name="White T.C."/>
        </authorList>
    </citation>
    <scope>NUCLEOTIDE SEQUENCE [LARGE SCALE GENOMIC DNA]</scope>
    <source>
        <strain evidence="19">ATCC MYA-4605 / CBS 113480</strain>
    </source>
</reference>
<dbReference type="AlphaFoldDB" id="C5FHR7"/>
<dbReference type="Gene3D" id="3.30.1330.20">
    <property type="entry name" value="Tubulin/FtsZ, C-terminal domain"/>
    <property type="match status" value="1"/>
</dbReference>
<evidence type="ECO:0000256" key="2">
    <source>
        <dbReference type="ARBA" id="ARBA00004245"/>
    </source>
</evidence>
<dbReference type="FunFam" id="1.10.287.600:FF:000001">
    <property type="entry name" value="Tubulin alpha chain"/>
    <property type="match status" value="1"/>
</dbReference>
<feature type="domain" description="Tubulin/FtsZ 2-layer sandwich" evidence="17">
    <location>
        <begin position="249"/>
        <end position="394"/>
    </location>
</feature>
<dbReference type="InterPro" id="IPR000217">
    <property type="entry name" value="Tubulin"/>
</dbReference>
<keyword evidence="19" id="KW-1185">Reference proteome</keyword>
<dbReference type="PANTHER" id="PTHR11588">
    <property type="entry name" value="TUBULIN"/>
    <property type="match status" value="1"/>
</dbReference>
<protein>
    <recommendedName>
        <fullName evidence="15">Tubulin alpha chain</fullName>
    </recommendedName>
</protein>
<dbReference type="eggNOG" id="KOG1376">
    <property type="taxonomic scope" value="Eukaryota"/>
</dbReference>
<comment type="function">
    <text evidence="13 15">Tubulin is the major constituent of microtubules, a cylinder consisting of laterally associated linear protofilaments composed of alpha- and beta-tubulin heterodimers. Microtubules grow by the addition of GTP-tubulin dimers to the microtubule end, where a stabilizing cap forms. Below the cap, tubulin dimers are in GDP-bound state, owing to GTPase activity of alpha-tubulin.</text>
</comment>
<evidence type="ECO:0000256" key="14">
    <source>
        <dbReference type="ARBA" id="ARBA00049117"/>
    </source>
</evidence>
<sequence length="449" mass="50332">MREVISLNVGQAGCQIANSSWELYCLEHGIQPDGYLTEERKAEDPDERVFHTFFSETGNGKYVPRTIYCDLEPNVVDEVRTGTYRQLFHPGQMITGKEDASNNFARGHYTIGREIIDQVMDSINRLAENCDDLQGFLLFHSLGGGTGSGFGTLLLERLAMQFAKKSKLEFCVYPAPNLSTSVVEPYNSVLATSSTMELSDCSFILDNEAIYDICTKQLTIERPGLENLNRLVAQVVSSVTASVRFGGHLNVDLAEFQTNLVPFPRVHFPMFAYAPIAQDSRATHETNTIREMTLACFDPSNQMVKCNPQNGKYMATCLLYRGDIVPKEVHSAVAVARTKQTIQFVDWCPTGFKIGICDKPPQHVPNGDMAKTDRAVCMLSNTTAIGEAWTSLCRKFDLMYSKQAFVHWFVGEGMEMGEFTESRENLAALERDYQEIAQGDDDEKPEQEY</sequence>
<dbReference type="GO" id="GO:0016787">
    <property type="term" value="F:hydrolase activity"/>
    <property type="evidence" value="ECO:0007669"/>
    <property type="project" value="UniProtKB-KW"/>
</dbReference>
<keyword evidence="5" id="KW-0963">Cytoplasm</keyword>
<dbReference type="Gene3D" id="3.40.50.1440">
    <property type="entry name" value="Tubulin/FtsZ, GTPase domain"/>
    <property type="match status" value="1"/>
</dbReference>
<dbReference type="InterPro" id="IPR018316">
    <property type="entry name" value="Tubulin/FtsZ_2-layer-sand-dom"/>
</dbReference>
<evidence type="ECO:0000256" key="1">
    <source>
        <dbReference type="ARBA" id="ARBA00001946"/>
    </source>
</evidence>
<evidence type="ECO:0000256" key="11">
    <source>
        <dbReference type="ARBA" id="ARBA00023134"/>
    </source>
</evidence>
<proteinExistence type="inferred from homology"/>
<dbReference type="GeneID" id="9227761"/>
<dbReference type="FunFam" id="3.40.50.1440:FF:000008">
    <property type="entry name" value="Tubulin alpha chain"/>
    <property type="match status" value="1"/>
</dbReference>
<dbReference type="EMBL" id="DS995702">
    <property type="protein sequence ID" value="EEQ28897.1"/>
    <property type="molecule type" value="Genomic_DNA"/>
</dbReference>
<comment type="subunit">
    <text evidence="4 15">Dimer of alpha and beta chains. A typical microtubule is a hollow water-filled tube with an outer diameter of 25 nm and an inner diameter of 15 nM. Alpha-beta heterodimers associate head-to-tail to form protofilaments running lengthwise along the microtubule wall with the beta-tubulin subunit facing the microtubule plus end conferring a structural polarity. Microtubules usually have 13 protofilaments but different protofilament numbers can be found in some organisms and specialized cells.</text>
</comment>
<feature type="domain" description="Tubulin/FtsZ GTPase" evidence="16">
    <location>
        <begin position="50"/>
        <end position="247"/>
    </location>
</feature>
<evidence type="ECO:0000256" key="15">
    <source>
        <dbReference type="RuleBase" id="RU000352"/>
    </source>
</evidence>
<evidence type="ECO:0000259" key="16">
    <source>
        <dbReference type="SMART" id="SM00864"/>
    </source>
</evidence>
<dbReference type="InterPro" id="IPR002452">
    <property type="entry name" value="Alpha_tubulin"/>
</dbReference>
<keyword evidence="9" id="KW-0378">Hydrolase</keyword>
<evidence type="ECO:0000256" key="7">
    <source>
        <dbReference type="ARBA" id="ARBA00022723"/>
    </source>
</evidence>
<dbReference type="STRING" id="554155.C5FHR7"/>
<dbReference type="Gene3D" id="1.10.287.600">
    <property type="entry name" value="Helix hairpin bin"/>
    <property type="match status" value="1"/>
</dbReference>
<comment type="catalytic activity">
    <reaction evidence="14">
        <text>GTP + H2O = GDP + phosphate + H(+)</text>
        <dbReference type="Rhea" id="RHEA:19669"/>
        <dbReference type="ChEBI" id="CHEBI:15377"/>
        <dbReference type="ChEBI" id="CHEBI:15378"/>
        <dbReference type="ChEBI" id="CHEBI:37565"/>
        <dbReference type="ChEBI" id="CHEBI:43474"/>
        <dbReference type="ChEBI" id="CHEBI:58189"/>
    </reaction>
    <physiologicalReaction direction="left-to-right" evidence="14">
        <dbReference type="Rhea" id="RHEA:19670"/>
    </physiologicalReaction>
</comment>
<dbReference type="Pfam" id="PF00091">
    <property type="entry name" value="Tubulin"/>
    <property type="match status" value="1"/>
</dbReference>
<evidence type="ECO:0000259" key="17">
    <source>
        <dbReference type="SMART" id="SM00865"/>
    </source>
</evidence>
<dbReference type="SMART" id="SM00864">
    <property type="entry name" value="Tubulin"/>
    <property type="match status" value="1"/>
</dbReference>
<dbReference type="GO" id="GO:0005200">
    <property type="term" value="F:structural constituent of cytoskeleton"/>
    <property type="evidence" value="ECO:0007669"/>
    <property type="project" value="InterPro"/>
</dbReference>
<dbReference type="GO" id="GO:0005874">
    <property type="term" value="C:microtubule"/>
    <property type="evidence" value="ECO:0007669"/>
    <property type="project" value="UniProtKB-KW"/>
</dbReference>
<keyword evidence="11 15" id="KW-0342">GTP-binding</keyword>
<dbReference type="InterPro" id="IPR003008">
    <property type="entry name" value="Tubulin_FtsZ_GTPase"/>
</dbReference>
<evidence type="ECO:0000256" key="12">
    <source>
        <dbReference type="ARBA" id="ARBA00023212"/>
    </source>
</evidence>
<dbReference type="GO" id="GO:0046872">
    <property type="term" value="F:metal ion binding"/>
    <property type="evidence" value="ECO:0007669"/>
    <property type="project" value="UniProtKB-KW"/>
</dbReference>
<evidence type="ECO:0000256" key="9">
    <source>
        <dbReference type="ARBA" id="ARBA00022801"/>
    </source>
</evidence>
<dbReference type="GO" id="GO:0005525">
    <property type="term" value="F:GTP binding"/>
    <property type="evidence" value="ECO:0007669"/>
    <property type="project" value="UniProtKB-UniRule"/>
</dbReference>
<comment type="similarity">
    <text evidence="3 15">Belongs to the tubulin family.</text>
</comment>
<keyword evidence="7" id="KW-0479">Metal-binding</keyword>
<dbReference type="CDD" id="cd02186">
    <property type="entry name" value="alpha_tubulin"/>
    <property type="match status" value="1"/>
</dbReference>
<organism evidence="18 19">
    <name type="scientific">Arthroderma otae (strain ATCC MYA-4605 / CBS 113480)</name>
    <name type="common">Microsporum canis</name>
    <dbReference type="NCBI Taxonomy" id="554155"/>
    <lineage>
        <taxon>Eukaryota</taxon>
        <taxon>Fungi</taxon>
        <taxon>Dikarya</taxon>
        <taxon>Ascomycota</taxon>
        <taxon>Pezizomycotina</taxon>
        <taxon>Eurotiomycetes</taxon>
        <taxon>Eurotiomycetidae</taxon>
        <taxon>Onygenales</taxon>
        <taxon>Arthrodermataceae</taxon>
        <taxon>Microsporum</taxon>
    </lineage>
</organism>
<dbReference type="PRINTS" id="PR01161">
    <property type="entry name" value="TUBULIN"/>
</dbReference>
<dbReference type="SUPFAM" id="SSF52490">
    <property type="entry name" value="Tubulin nucleotide-binding domain-like"/>
    <property type="match status" value="1"/>
</dbReference>
<keyword evidence="6 15" id="KW-0493">Microtubule</keyword>
<evidence type="ECO:0000256" key="3">
    <source>
        <dbReference type="ARBA" id="ARBA00009636"/>
    </source>
</evidence>
<keyword evidence="8 15" id="KW-0547">Nucleotide-binding</keyword>
<dbReference type="Proteomes" id="UP000002035">
    <property type="component" value="Unassembled WGS sequence"/>
</dbReference>
<evidence type="ECO:0000256" key="8">
    <source>
        <dbReference type="ARBA" id="ARBA00022741"/>
    </source>
</evidence>
<evidence type="ECO:0000256" key="5">
    <source>
        <dbReference type="ARBA" id="ARBA00022490"/>
    </source>
</evidence>
<dbReference type="SUPFAM" id="SSF55307">
    <property type="entry name" value="Tubulin C-terminal domain-like"/>
    <property type="match status" value="1"/>
</dbReference>
<evidence type="ECO:0000256" key="10">
    <source>
        <dbReference type="ARBA" id="ARBA00022842"/>
    </source>
</evidence>
<dbReference type="VEuPathDB" id="FungiDB:MCYG_01716"/>